<accession>A0A6A6W8K2</accession>
<dbReference type="RefSeq" id="XP_033600990.1">
    <property type="nucleotide sequence ID" value="XM_033748174.1"/>
</dbReference>
<name>A0A6A6W8K2_9PEZI</name>
<gene>
    <name evidence="3" type="ORF">EJ05DRAFT_510453</name>
</gene>
<evidence type="ECO:0000256" key="1">
    <source>
        <dbReference type="SAM" id="MobiDB-lite"/>
    </source>
</evidence>
<protein>
    <submittedName>
        <fullName evidence="3">Uncharacterized protein</fullName>
    </submittedName>
</protein>
<organism evidence="3 4">
    <name type="scientific">Pseudovirgaria hyperparasitica</name>
    <dbReference type="NCBI Taxonomy" id="470096"/>
    <lineage>
        <taxon>Eukaryota</taxon>
        <taxon>Fungi</taxon>
        <taxon>Dikarya</taxon>
        <taxon>Ascomycota</taxon>
        <taxon>Pezizomycotina</taxon>
        <taxon>Dothideomycetes</taxon>
        <taxon>Dothideomycetes incertae sedis</taxon>
        <taxon>Acrospermales</taxon>
        <taxon>Acrospermaceae</taxon>
        <taxon>Pseudovirgaria</taxon>
    </lineage>
</organism>
<evidence type="ECO:0000313" key="3">
    <source>
        <dbReference type="EMBL" id="KAF2758539.1"/>
    </source>
</evidence>
<keyword evidence="2" id="KW-1133">Transmembrane helix</keyword>
<sequence>MIAFSFRRWFIAMIALTVVSTFYFFGFQKVSLEDVQRQMRHPKYSTDRETESARMDYAWYDYMKNPPLGQVNAELPEGATRGTPMPTPNAELEYKTILEQEEEEEKQEEQNKLKIPPAQPFPIPAFSPGNPTLPSSEYSRMLVLMANKDEISNLEWIREALTGESLLGSITYILDDDKSAHPASYGKSSVYLDYIINHYNSLREITLFMHAEQGAWQLDRLLNNSAQSVISLLDHHKVIEDGFVPLRCTLSPGCPTEGDIFPNKSDQYEDHPQDIVMNSVWKDFFGAQQPPKRLAEPAYGQYALSRERIQAIPKSQYEYLLKRLAASAFSEEELDNFWSHAWHYLWSGEETRCAAEDVCFCETYSICFKDTTEYEMHARELTDLLSKETSVPALAGKEDMLNEINELKQKLDVRFAEAQARGEKKKENSMSSKISAELEILDSKFDKTVDTTTDGVKGLWDAVKEFAGTEDGKKLLETGSDEGHVVLEEKKPKPKQGYSPGAERRRRSRAFNGAVGDLI</sequence>
<dbReference type="GeneID" id="54489228"/>
<keyword evidence="2" id="KW-0472">Membrane</keyword>
<dbReference type="OrthoDB" id="426718at2759"/>
<dbReference type="EMBL" id="ML996571">
    <property type="protein sequence ID" value="KAF2758539.1"/>
    <property type="molecule type" value="Genomic_DNA"/>
</dbReference>
<dbReference type="InterPro" id="IPR021838">
    <property type="entry name" value="DUF3431"/>
</dbReference>
<dbReference type="PANTHER" id="PTHR37490:SF2">
    <property type="match status" value="1"/>
</dbReference>
<dbReference type="Pfam" id="PF11913">
    <property type="entry name" value="DUF3431"/>
    <property type="match status" value="1"/>
</dbReference>
<reference evidence="3" key="1">
    <citation type="journal article" date="2020" name="Stud. Mycol.">
        <title>101 Dothideomycetes genomes: a test case for predicting lifestyles and emergence of pathogens.</title>
        <authorList>
            <person name="Haridas S."/>
            <person name="Albert R."/>
            <person name="Binder M."/>
            <person name="Bloem J."/>
            <person name="Labutti K."/>
            <person name="Salamov A."/>
            <person name="Andreopoulos B."/>
            <person name="Baker S."/>
            <person name="Barry K."/>
            <person name="Bills G."/>
            <person name="Bluhm B."/>
            <person name="Cannon C."/>
            <person name="Castanera R."/>
            <person name="Culley D."/>
            <person name="Daum C."/>
            <person name="Ezra D."/>
            <person name="Gonzalez J."/>
            <person name="Henrissat B."/>
            <person name="Kuo A."/>
            <person name="Liang C."/>
            <person name="Lipzen A."/>
            <person name="Lutzoni F."/>
            <person name="Magnuson J."/>
            <person name="Mondo S."/>
            <person name="Nolan M."/>
            <person name="Ohm R."/>
            <person name="Pangilinan J."/>
            <person name="Park H.-J."/>
            <person name="Ramirez L."/>
            <person name="Alfaro M."/>
            <person name="Sun H."/>
            <person name="Tritt A."/>
            <person name="Yoshinaga Y."/>
            <person name="Zwiers L.-H."/>
            <person name="Turgeon B."/>
            <person name="Goodwin S."/>
            <person name="Spatafora J."/>
            <person name="Crous P."/>
            <person name="Grigoriev I."/>
        </authorList>
    </citation>
    <scope>NUCLEOTIDE SEQUENCE</scope>
    <source>
        <strain evidence="3">CBS 121739</strain>
    </source>
</reference>
<keyword evidence="2" id="KW-0812">Transmembrane</keyword>
<feature type="region of interest" description="Disordered" evidence="1">
    <location>
        <begin position="474"/>
        <end position="519"/>
    </location>
</feature>
<evidence type="ECO:0000313" key="4">
    <source>
        <dbReference type="Proteomes" id="UP000799437"/>
    </source>
</evidence>
<proteinExistence type="predicted"/>
<keyword evidence="4" id="KW-1185">Reference proteome</keyword>
<feature type="transmembrane region" description="Helical" evidence="2">
    <location>
        <begin position="9"/>
        <end position="27"/>
    </location>
</feature>
<dbReference type="Proteomes" id="UP000799437">
    <property type="component" value="Unassembled WGS sequence"/>
</dbReference>
<dbReference type="AlphaFoldDB" id="A0A6A6W8K2"/>
<dbReference type="PANTHER" id="PTHR37490">
    <property type="entry name" value="EXPRESSED PROTEIN"/>
    <property type="match status" value="1"/>
</dbReference>
<feature type="compositionally biased region" description="Basic and acidic residues" evidence="1">
    <location>
        <begin position="474"/>
        <end position="491"/>
    </location>
</feature>
<evidence type="ECO:0000256" key="2">
    <source>
        <dbReference type="SAM" id="Phobius"/>
    </source>
</evidence>